<accession>A0ACC6U5D5</accession>
<dbReference type="Proteomes" id="UP001558850">
    <property type="component" value="Unassembled WGS sequence"/>
</dbReference>
<reference evidence="1" key="1">
    <citation type="submission" date="2024-07" db="EMBL/GenBank/DDBJ databases">
        <title>A survey of Mimosa microsymbionts across Brazilian biomes reveals a high diversity of Paraburkholderia nodulating endemic species, but also that Cupriavidus is common as a symbiont of widespread species.</title>
        <authorList>
            <person name="Rouws L."/>
            <person name="Barauna A."/>
            <person name="Beukes C."/>
            <person name="Rouws J.R.C."/>
            <person name="De Faria S.M."/>
            <person name="Gross E."/>
            <person name="Bueno Dos Reis Junior F."/>
            <person name="Simon M.F."/>
            <person name="Maluk M."/>
            <person name="Odee D.W."/>
            <person name="Kenicer G."/>
            <person name="Young J.P.W."/>
            <person name="Reis V.M."/>
            <person name="Zilli J."/>
            <person name="James E.K."/>
        </authorList>
    </citation>
    <scope>NUCLEOTIDE SEQUENCE</scope>
    <source>
        <strain evidence="1">EG181B</strain>
    </source>
</reference>
<protein>
    <submittedName>
        <fullName evidence="1">TIR domain-containing protein</fullName>
    </submittedName>
</protein>
<organism evidence="1 2">
    <name type="scientific">Paraburkholderia phymatum</name>
    <dbReference type="NCBI Taxonomy" id="148447"/>
    <lineage>
        <taxon>Bacteria</taxon>
        <taxon>Pseudomonadati</taxon>
        <taxon>Pseudomonadota</taxon>
        <taxon>Betaproteobacteria</taxon>
        <taxon>Burkholderiales</taxon>
        <taxon>Burkholderiaceae</taxon>
        <taxon>Paraburkholderia</taxon>
    </lineage>
</organism>
<sequence length="264" mass="29082">MSSVAIVMAKLAGIRRAVGAALEEKVNVDRAGGRLRTNFGPVSNGHYFVQAATLIDQLRTLLPDYYGDFHRINTKPLQQMAAKNADGSTVFNYTRDQVEQLARAIDQVLEIRANSELAQPVPAKPTEQRRVFISHGRATDWREMQAYIEKDIGLATIELAQEPNTGQTIIEKLEANAASCDSAVIVMTGDDLDQDGQTRARENVMHEIGFFQAKYGRARVCLLHEEGVSIPTNLAGVVYVPFPKGHVGAAFGVLVRELKAMYKL</sequence>
<name>A0ACC6U5D5_9BURK</name>
<evidence type="ECO:0000313" key="2">
    <source>
        <dbReference type="Proteomes" id="UP001558850"/>
    </source>
</evidence>
<dbReference type="EMBL" id="JBFRCH010000015">
    <property type="protein sequence ID" value="MEX3934804.1"/>
    <property type="molecule type" value="Genomic_DNA"/>
</dbReference>
<evidence type="ECO:0000313" key="1">
    <source>
        <dbReference type="EMBL" id="MEX3934804.1"/>
    </source>
</evidence>
<proteinExistence type="predicted"/>
<keyword evidence="2" id="KW-1185">Reference proteome</keyword>
<comment type="caution">
    <text evidence="1">The sequence shown here is derived from an EMBL/GenBank/DDBJ whole genome shotgun (WGS) entry which is preliminary data.</text>
</comment>
<gene>
    <name evidence="1" type="ORF">AB4Y32_23955</name>
</gene>